<feature type="transmembrane region" description="Helical" evidence="1">
    <location>
        <begin position="12"/>
        <end position="41"/>
    </location>
</feature>
<feature type="transmembrane region" description="Helical" evidence="1">
    <location>
        <begin position="133"/>
        <end position="154"/>
    </location>
</feature>
<evidence type="ECO:0008006" key="4">
    <source>
        <dbReference type="Google" id="ProtNLM"/>
    </source>
</evidence>
<dbReference type="Proteomes" id="UP000001982">
    <property type="component" value="Chromosome"/>
</dbReference>
<evidence type="ECO:0000313" key="2">
    <source>
        <dbReference type="EMBL" id="ABE54970.1"/>
    </source>
</evidence>
<dbReference type="eggNOG" id="ENOG50345TB">
    <property type="taxonomic scope" value="Bacteria"/>
</dbReference>
<keyword evidence="1" id="KW-0812">Transmembrane</keyword>
<evidence type="ECO:0000313" key="3">
    <source>
        <dbReference type="Proteomes" id="UP000001982"/>
    </source>
</evidence>
<feature type="transmembrane region" description="Helical" evidence="1">
    <location>
        <begin position="103"/>
        <end position="121"/>
    </location>
</feature>
<name>Q12NK6_SHEDO</name>
<gene>
    <name evidence="2" type="ordered locus">Sden_1686</name>
</gene>
<keyword evidence="1" id="KW-0472">Membrane</keyword>
<dbReference type="EMBL" id="CP000302">
    <property type="protein sequence ID" value="ABE54970.1"/>
    <property type="molecule type" value="Genomic_DNA"/>
</dbReference>
<reference evidence="2 3" key="1">
    <citation type="submission" date="2006-03" db="EMBL/GenBank/DDBJ databases">
        <title>Complete sequence of Shewanella denitrificans OS217.</title>
        <authorList>
            <consortium name="US DOE Joint Genome Institute"/>
            <person name="Copeland A."/>
            <person name="Lucas S."/>
            <person name="Lapidus A."/>
            <person name="Barry K."/>
            <person name="Detter J.C."/>
            <person name="Glavina del Rio T."/>
            <person name="Hammon N."/>
            <person name="Israni S."/>
            <person name="Dalin E."/>
            <person name="Tice H."/>
            <person name="Pitluck S."/>
            <person name="Brettin T."/>
            <person name="Bruce D."/>
            <person name="Han C."/>
            <person name="Tapia R."/>
            <person name="Gilna P."/>
            <person name="Kiss H."/>
            <person name="Schmutz J."/>
            <person name="Larimer F."/>
            <person name="Land M."/>
            <person name="Hauser L."/>
            <person name="Kyrpides N."/>
            <person name="Lykidis A."/>
            <person name="Richardson P."/>
        </authorList>
    </citation>
    <scope>NUCLEOTIDE SEQUENCE [LARGE SCALE GENOMIC DNA]</scope>
    <source>
        <strain evidence="3">OS217 / ATCC BAA-1090 / DSM 15013</strain>
    </source>
</reference>
<organism evidence="2 3">
    <name type="scientific">Shewanella denitrificans (strain OS217 / ATCC BAA-1090 / DSM 15013)</name>
    <dbReference type="NCBI Taxonomy" id="318161"/>
    <lineage>
        <taxon>Bacteria</taxon>
        <taxon>Pseudomonadati</taxon>
        <taxon>Pseudomonadota</taxon>
        <taxon>Gammaproteobacteria</taxon>
        <taxon>Alteromonadales</taxon>
        <taxon>Shewanellaceae</taxon>
        <taxon>Shewanella</taxon>
    </lineage>
</organism>
<keyword evidence="3" id="KW-1185">Reference proteome</keyword>
<dbReference type="RefSeq" id="WP_011496128.1">
    <property type="nucleotide sequence ID" value="NC_007954.1"/>
</dbReference>
<proteinExistence type="predicted"/>
<protein>
    <recommendedName>
        <fullName evidence="4">DUF2975 domain-containing protein</fullName>
    </recommendedName>
</protein>
<dbReference type="HOGENOM" id="CLU_1593414_0_0_6"/>
<accession>Q12NK6</accession>
<dbReference type="KEGG" id="sdn:Sden_1686"/>
<keyword evidence="1" id="KW-1133">Transmembrane helix</keyword>
<evidence type="ECO:0000256" key="1">
    <source>
        <dbReference type="SAM" id="Phobius"/>
    </source>
</evidence>
<feature type="transmembrane region" description="Helical" evidence="1">
    <location>
        <begin position="61"/>
        <end position="82"/>
    </location>
</feature>
<dbReference type="STRING" id="318161.Sden_1686"/>
<dbReference type="OrthoDB" id="6385109at2"/>
<sequence length="167" mass="18827">MIKQQELRRTSHIVRLLVMGVLVCVIGIASYGFMAHGVWWISLGDGSFESLWHQYPQAHSSLVIVSLPIVLAKLLSLYWLLALLHEFSQGHFFSNSSLKHIHWLAWMTVFSELYGIVWPILASQVLAVPSTEINIAPLSLISVLCLPVLAHFFSAAHELDKENKEII</sequence>
<dbReference type="AlphaFoldDB" id="Q12NK6"/>